<dbReference type="InterPro" id="IPR026467">
    <property type="entry name" value="Ser/Gly_Cys_C_dom"/>
</dbReference>
<dbReference type="Proteomes" id="UP000244201">
    <property type="component" value="Chromosome"/>
</dbReference>
<keyword evidence="2" id="KW-0812">Transmembrane</keyword>
<feature type="transmembrane region" description="Helical" evidence="2">
    <location>
        <begin position="174"/>
        <end position="193"/>
    </location>
</feature>
<evidence type="ECO:0000313" key="4">
    <source>
        <dbReference type="Proteomes" id="UP000244201"/>
    </source>
</evidence>
<dbReference type="OrthoDB" id="4241909at2"/>
<keyword evidence="4" id="KW-1185">Reference proteome</keyword>
<dbReference type="KEGG" id="slk:SLUN_30710"/>
<evidence type="ECO:0000256" key="1">
    <source>
        <dbReference type="SAM" id="MobiDB-lite"/>
    </source>
</evidence>
<accession>A0A2R4T9W2</accession>
<proteinExistence type="predicted"/>
<protein>
    <submittedName>
        <fullName evidence="3">TIGR04222 domain-containing membrane protein</fullName>
    </submittedName>
</protein>
<dbReference type="RefSeq" id="WP_108153217.1">
    <property type="nucleotide sequence ID" value="NZ_CP026304.1"/>
</dbReference>
<feature type="compositionally biased region" description="Gly residues" evidence="1">
    <location>
        <begin position="281"/>
        <end position="310"/>
    </location>
</feature>
<dbReference type="NCBIfam" id="TIGR04222">
    <property type="entry name" value="near_uncomplex"/>
    <property type="match status" value="1"/>
</dbReference>
<evidence type="ECO:0000313" key="3">
    <source>
        <dbReference type="EMBL" id="AVZ75929.1"/>
    </source>
</evidence>
<dbReference type="EMBL" id="CP026304">
    <property type="protein sequence ID" value="AVZ75929.1"/>
    <property type="molecule type" value="Genomic_DNA"/>
</dbReference>
<feature type="transmembrane region" description="Helical" evidence="2">
    <location>
        <begin position="144"/>
        <end position="168"/>
    </location>
</feature>
<feature type="transmembrane region" description="Helical" evidence="2">
    <location>
        <begin position="6"/>
        <end position="25"/>
    </location>
</feature>
<keyword evidence="2" id="KW-0472">Membrane</keyword>
<feature type="compositionally biased region" description="Gly residues" evidence="1">
    <location>
        <begin position="319"/>
        <end position="328"/>
    </location>
</feature>
<dbReference type="AlphaFoldDB" id="A0A2R4T9W2"/>
<reference evidence="3 4" key="1">
    <citation type="submission" date="2018-01" db="EMBL/GenBank/DDBJ databases">
        <title>Complete genome sequence of Streptomyces lunaelactis MM109T, a Ferroverdin A producer isolated from cave moonmilk deposits.</title>
        <authorList>
            <person name="Naome A."/>
            <person name="Martinet L."/>
            <person name="Maciejewska M."/>
            <person name="Anderssen S."/>
            <person name="Adam D."/>
            <person name="Tenconi E."/>
            <person name="Deflandre B."/>
            <person name="Arguelles-Arias A."/>
            <person name="Calusinska M."/>
            <person name="Copieters W."/>
            <person name="Karim L."/>
            <person name="Hanikenne M."/>
            <person name="Baurain D."/>
            <person name="van Wezel G."/>
            <person name="Smargiasso N."/>
            <person name="de Pauw E."/>
            <person name="Delfosse P."/>
            <person name="Rigali S."/>
        </authorList>
    </citation>
    <scope>NUCLEOTIDE SEQUENCE [LARGE SCALE GENOMIC DNA]</scope>
    <source>
        <strain evidence="3 4">MM109</strain>
    </source>
</reference>
<feature type="region of interest" description="Disordered" evidence="1">
    <location>
        <begin position="281"/>
        <end position="328"/>
    </location>
</feature>
<keyword evidence="2" id="KW-1133">Transmembrane helix</keyword>
<name>A0A2R4T9W2_9ACTN</name>
<organism evidence="3 4">
    <name type="scientific">Streptomyces lunaelactis</name>
    <dbReference type="NCBI Taxonomy" id="1535768"/>
    <lineage>
        <taxon>Bacteria</taxon>
        <taxon>Bacillati</taxon>
        <taxon>Actinomycetota</taxon>
        <taxon>Actinomycetes</taxon>
        <taxon>Kitasatosporales</taxon>
        <taxon>Streptomycetaceae</taxon>
        <taxon>Streptomyces</taxon>
    </lineage>
</organism>
<evidence type="ECO:0000256" key="2">
    <source>
        <dbReference type="SAM" id="Phobius"/>
    </source>
</evidence>
<sequence>MTLLAILVYLAVGTSSIALIVRVSASHRHHPGGGRIHDVYEAAFLSGGPARVVDAALAAMHADGRLAIGGPGIVALRHPLAHDLVERTVLDALAAAPTGALHQLRLTAMRGPAVQEIGDGLAARGLIVPPAQNRGLAVWGGAQGLLCVLALPLSFALTIISFVAAGPAESGTPFIAIVLPALIAGLVIGFMMAGRARRRISTPGRNALRSYQAEFAVAHTPARLVAIHGLRGIPDPALRAQLTAAARVPARGGGRSVPYRSDSSSSDFAAVWCAGAGPGSGCGGSSGGGSGCGGSSGGGSSCGGSSGGGSSCSSSSGGSSCGGGSSSS</sequence>
<dbReference type="GeneID" id="55659625"/>
<gene>
    <name evidence="3" type="ORF">SLUN_30710</name>
</gene>